<keyword evidence="10" id="KW-1015">Disulfide bond</keyword>
<keyword evidence="4" id="KW-0479">Metal-binding</keyword>
<evidence type="ECO:0000256" key="10">
    <source>
        <dbReference type="ARBA" id="ARBA00023157"/>
    </source>
</evidence>
<feature type="transmembrane region" description="Helical" evidence="12">
    <location>
        <begin position="288"/>
        <end position="306"/>
    </location>
</feature>
<keyword evidence="6" id="KW-0560">Oxidoreductase</keyword>
<organism evidence="13 14">
    <name type="scientific">Cellulophaga baltica 18</name>
    <dbReference type="NCBI Taxonomy" id="1348584"/>
    <lineage>
        <taxon>Bacteria</taxon>
        <taxon>Pseudomonadati</taxon>
        <taxon>Bacteroidota</taxon>
        <taxon>Flavobacteriia</taxon>
        <taxon>Flavobacteriales</taxon>
        <taxon>Flavobacteriaceae</taxon>
        <taxon>Cellulophaga</taxon>
    </lineage>
</organism>
<feature type="transmembrane region" description="Helical" evidence="12">
    <location>
        <begin position="12"/>
        <end position="30"/>
    </location>
</feature>
<dbReference type="PANTHER" id="PTHR35457:SF1">
    <property type="entry name" value="HEME A SYNTHASE"/>
    <property type="match status" value="1"/>
</dbReference>
<evidence type="ECO:0000313" key="14">
    <source>
        <dbReference type="Proteomes" id="UP000030786"/>
    </source>
</evidence>
<reference evidence="13 14" key="1">
    <citation type="journal article" date="2014" name="Environ. Microbiol.">
        <title>Contrasting genomic patterns and infection strategies of two co-existing Bacteroidetes podovirus genera.</title>
        <authorList>
            <person name="Holmfeldt K."/>
            <person name="Howard-Varona C."/>
            <person name="Solonenko N."/>
            <person name="Sullivan M.B."/>
        </authorList>
    </citation>
    <scope>NUCLEOTIDE SEQUENCE [LARGE SCALE GENOMIC DNA]</scope>
    <source>
        <strain evidence="13 14">18</strain>
    </source>
</reference>
<dbReference type="RefSeq" id="WP_029445598.1">
    <property type="nucleotide sequence ID" value="NZ_CP009976.1"/>
</dbReference>
<dbReference type="Proteomes" id="UP000030786">
    <property type="component" value="Chromosome"/>
</dbReference>
<comment type="subcellular location">
    <subcellularLocation>
        <location evidence="1">Membrane</location>
        <topology evidence="1">Multi-pass membrane protein</topology>
    </subcellularLocation>
</comment>
<dbReference type="GO" id="GO:0016491">
    <property type="term" value="F:oxidoreductase activity"/>
    <property type="evidence" value="ECO:0007669"/>
    <property type="project" value="UniProtKB-KW"/>
</dbReference>
<dbReference type="KEGG" id="cbat:M666_18960"/>
<dbReference type="InterPro" id="IPR003780">
    <property type="entry name" value="COX15/CtaA_fam"/>
</dbReference>
<feature type="transmembrane region" description="Helical" evidence="12">
    <location>
        <begin position="312"/>
        <end position="332"/>
    </location>
</feature>
<feature type="transmembrane region" description="Helical" evidence="12">
    <location>
        <begin position="173"/>
        <end position="192"/>
    </location>
</feature>
<evidence type="ECO:0000256" key="6">
    <source>
        <dbReference type="ARBA" id="ARBA00023002"/>
    </source>
</evidence>
<dbReference type="GeneID" id="78062787"/>
<feature type="transmembrane region" description="Helical" evidence="12">
    <location>
        <begin position="207"/>
        <end position="224"/>
    </location>
</feature>
<feature type="transmembrane region" description="Helical" evidence="12">
    <location>
        <begin position="148"/>
        <end position="167"/>
    </location>
</feature>
<proteinExistence type="predicted"/>
<keyword evidence="2" id="KW-1003">Cell membrane</keyword>
<keyword evidence="9 12" id="KW-0472">Membrane</keyword>
<dbReference type="AlphaFoldDB" id="A0AAU8RKX0"/>
<gene>
    <name evidence="13" type="ORF">M666_18960</name>
</gene>
<name>A0AAU8RKX0_9FLAO</name>
<evidence type="ECO:0000256" key="4">
    <source>
        <dbReference type="ARBA" id="ARBA00022723"/>
    </source>
</evidence>
<evidence type="ECO:0000313" key="13">
    <source>
        <dbReference type="EMBL" id="AIZ43447.1"/>
    </source>
</evidence>
<evidence type="ECO:0000256" key="2">
    <source>
        <dbReference type="ARBA" id="ARBA00022475"/>
    </source>
</evidence>
<dbReference type="Pfam" id="PF02628">
    <property type="entry name" value="COX15-CtaA"/>
    <property type="match status" value="1"/>
</dbReference>
<feature type="transmembrane region" description="Helical" evidence="12">
    <location>
        <begin position="256"/>
        <end position="276"/>
    </location>
</feature>
<dbReference type="GO" id="GO:0006784">
    <property type="term" value="P:heme A biosynthetic process"/>
    <property type="evidence" value="ECO:0007669"/>
    <property type="project" value="InterPro"/>
</dbReference>
<evidence type="ECO:0000256" key="1">
    <source>
        <dbReference type="ARBA" id="ARBA00004141"/>
    </source>
</evidence>
<dbReference type="EMBL" id="CP009976">
    <property type="protein sequence ID" value="AIZ43447.1"/>
    <property type="molecule type" value="Genomic_DNA"/>
</dbReference>
<dbReference type="GO" id="GO:0046872">
    <property type="term" value="F:metal ion binding"/>
    <property type="evidence" value="ECO:0007669"/>
    <property type="project" value="UniProtKB-KW"/>
</dbReference>
<keyword evidence="3 12" id="KW-0812">Transmembrane</keyword>
<comment type="pathway">
    <text evidence="11">Porphyrin-containing compound metabolism.</text>
</comment>
<evidence type="ECO:0000256" key="12">
    <source>
        <dbReference type="SAM" id="Phobius"/>
    </source>
</evidence>
<evidence type="ECO:0000256" key="9">
    <source>
        <dbReference type="ARBA" id="ARBA00023136"/>
    </source>
</evidence>
<dbReference type="InterPro" id="IPR050450">
    <property type="entry name" value="COX15/CtaA_HemeA_synthase"/>
</dbReference>
<sequence>MQKYFRKIAQITLVLVYLVIVAGAVVRMTGSGMGCPDWPKCFGYYIPPTDESVLNWDKNKTFEKGQVIIHSEALKVAKTDFTTSAKYNASNWEEYTKHDYAIFNVWHTWIEYINRLFGALAGFATLILAALSFGYWKKNKRITMLSWLVVFGMGFQAWLGATVVYSLLEPVKITVHMVMALVIVAMLIYIIYKTSETDKTYKASRNLLKLLWASLIVTLIQVIIGTQVRQFIDLQIDVFGEDAKSQWLMNPTLQFYIHRSFSIFVGVLNLYIAYFIYKFELGFEKIRWVLLLLLLEIISGITMYYVDFPFGSQTFHMVVAAILFGVQFYLVLEASKTKSSLNSL</sequence>
<evidence type="ECO:0000256" key="8">
    <source>
        <dbReference type="ARBA" id="ARBA00023133"/>
    </source>
</evidence>
<feature type="transmembrane region" description="Helical" evidence="12">
    <location>
        <begin position="116"/>
        <end position="136"/>
    </location>
</feature>
<protein>
    <submittedName>
        <fullName evidence="13">Cytochrome oxidase assembly protein</fullName>
    </submittedName>
</protein>
<evidence type="ECO:0000256" key="5">
    <source>
        <dbReference type="ARBA" id="ARBA00022989"/>
    </source>
</evidence>
<keyword evidence="5 12" id="KW-1133">Transmembrane helix</keyword>
<evidence type="ECO:0000256" key="7">
    <source>
        <dbReference type="ARBA" id="ARBA00023004"/>
    </source>
</evidence>
<keyword evidence="7" id="KW-0408">Iron</keyword>
<evidence type="ECO:0000256" key="3">
    <source>
        <dbReference type="ARBA" id="ARBA00022692"/>
    </source>
</evidence>
<dbReference type="GO" id="GO:0016020">
    <property type="term" value="C:membrane"/>
    <property type="evidence" value="ECO:0007669"/>
    <property type="project" value="UniProtKB-SubCell"/>
</dbReference>
<evidence type="ECO:0000256" key="11">
    <source>
        <dbReference type="ARBA" id="ARBA00023444"/>
    </source>
</evidence>
<accession>A0AAU8RKX0</accession>
<dbReference type="PANTHER" id="PTHR35457">
    <property type="entry name" value="HEME A SYNTHASE"/>
    <property type="match status" value="1"/>
</dbReference>
<keyword evidence="8" id="KW-0350">Heme biosynthesis</keyword>